<dbReference type="RefSeq" id="WP_173060221.1">
    <property type="nucleotide sequence ID" value="NZ_BAABGO010000019.1"/>
</dbReference>
<comment type="caution">
    <text evidence="1">The sequence shown here is derived from an EMBL/GenBank/DDBJ whole genome shotgun (WGS) entry which is preliminary data.</text>
</comment>
<organism evidence="1 2">
    <name type="scientific">Phytohabitans houttuyneae</name>
    <dbReference type="NCBI Taxonomy" id="1076126"/>
    <lineage>
        <taxon>Bacteria</taxon>
        <taxon>Bacillati</taxon>
        <taxon>Actinomycetota</taxon>
        <taxon>Actinomycetes</taxon>
        <taxon>Micromonosporales</taxon>
        <taxon>Micromonosporaceae</taxon>
    </lineage>
</organism>
<dbReference type="EMBL" id="BLPF01000002">
    <property type="protein sequence ID" value="GFJ81272.1"/>
    <property type="molecule type" value="Genomic_DNA"/>
</dbReference>
<gene>
    <name evidence="1" type="ORF">Phou_054520</name>
</gene>
<reference evidence="1 2" key="2">
    <citation type="submission" date="2020-03" db="EMBL/GenBank/DDBJ databases">
        <authorList>
            <person name="Ichikawa N."/>
            <person name="Kimura A."/>
            <person name="Kitahashi Y."/>
            <person name="Uohara A."/>
        </authorList>
    </citation>
    <scope>NUCLEOTIDE SEQUENCE [LARGE SCALE GENOMIC DNA]</scope>
    <source>
        <strain evidence="1 2">NBRC 108639</strain>
    </source>
</reference>
<reference evidence="1 2" key="1">
    <citation type="submission" date="2020-03" db="EMBL/GenBank/DDBJ databases">
        <title>Whole genome shotgun sequence of Phytohabitans houttuyneae NBRC 108639.</title>
        <authorList>
            <person name="Komaki H."/>
            <person name="Tamura T."/>
        </authorList>
    </citation>
    <scope>NUCLEOTIDE SEQUENCE [LARGE SCALE GENOMIC DNA]</scope>
    <source>
        <strain evidence="1 2">NBRC 108639</strain>
    </source>
</reference>
<sequence length="157" mass="17285">MLPNQAAAFLENVIRQMFEAQSDRNGPREFQGILEWEITTGWDDGDQLTRLAVIPALAEWSDSYGGRVRPKVFVAVGSDAQPHNPHGVRPTVPRFLDQPPGTAAIQLDSLPTTPTGVWAGALMTRLRGEQAEQFANGWIGFTVTLPDEPPWVVEPAR</sequence>
<dbReference type="Proteomes" id="UP000482800">
    <property type="component" value="Unassembled WGS sequence"/>
</dbReference>
<keyword evidence="2" id="KW-1185">Reference proteome</keyword>
<name>A0A6V8K7U1_9ACTN</name>
<dbReference type="AlphaFoldDB" id="A0A6V8K7U1"/>
<accession>A0A6V8K7U1</accession>
<protein>
    <submittedName>
        <fullName evidence="1">Uncharacterized protein</fullName>
    </submittedName>
</protein>
<evidence type="ECO:0000313" key="1">
    <source>
        <dbReference type="EMBL" id="GFJ81272.1"/>
    </source>
</evidence>
<evidence type="ECO:0000313" key="2">
    <source>
        <dbReference type="Proteomes" id="UP000482800"/>
    </source>
</evidence>
<proteinExistence type="predicted"/>